<dbReference type="RefSeq" id="WP_169675844.1">
    <property type="nucleotide sequence ID" value="NZ_JABBHF010000010.1"/>
</dbReference>
<dbReference type="Pfam" id="PF12833">
    <property type="entry name" value="HTH_18"/>
    <property type="match status" value="1"/>
</dbReference>
<dbReference type="PANTHER" id="PTHR43280">
    <property type="entry name" value="ARAC-FAMILY TRANSCRIPTIONAL REGULATOR"/>
    <property type="match status" value="1"/>
</dbReference>
<comment type="caution">
    <text evidence="5">The sequence shown here is derived from an EMBL/GenBank/DDBJ whole genome shotgun (WGS) entry which is preliminary data.</text>
</comment>
<name>A0ABX1RZW1_9FLAO</name>
<dbReference type="InterPro" id="IPR029016">
    <property type="entry name" value="GAF-like_dom_sf"/>
</dbReference>
<reference evidence="5 6" key="1">
    <citation type="submission" date="2020-04" db="EMBL/GenBank/DDBJ databases">
        <title>A Flavivirga sp. nov.</title>
        <authorList>
            <person name="Sun X."/>
        </authorList>
    </citation>
    <scope>NUCLEOTIDE SEQUENCE [LARGE SCALE GENOMIC DNA]</scope>
    <source>
        <strain evidence="5 6">Y03</strain>
    </source>
</reference>
<keyword evidence="2" id="KW-0238">DNA-binding</keyword>
<keyword evidence="3" id="KW-0804">Transcription</keyword>
<dbReference type="Proteomes" id="UP000746690">
    <property type="component" value="Unassembled WGS sequence"/>
</dbReference>
<dbReference type="PROSITE" id="PS01124">
    <property type="entry name" value="HTH_ARAC_FAMILY_2"/>
    <property type="match status" value="1"/>
</dbReference>
<dbReference type="InterPro" id="IPR009057">
    <property type="entry name" value="Homeodomain-like_sf"/>
</dbReference>
<dbReference type="Pfam" id="PF13185">
    <property type="entry name" value="GAF_2"/>
    <property type="match status" value="1"/>
</dbReference>
<evidence type="ECO:0000313" key="6">
    <source>
        <dbReference type="Proteomes" id="UP000746690"/>
    </source>
</evidence>
<dbReference type="InterPro" id="IPR018062">
    <property type="entry name" value="HTH_AraC-typ_CS"/>
</dbReference>
<dbReference type="PANTHER" id="PTHR43280:SF29">
    <property type="entry name" value="ARAC-FAMILY TRANSCRIPTIONAL REGULATOR"/>
    <property type="match status" value="1"/>
</dbReference>
<protein>
    <submittedName>
        <fullName evidence="5">Helix-turn-helix domain-containing protein</fullName>
    </submittedName>
</protein>
<evidence type="ECO:0000259" key="4">
    <source>
        <dbReference type="PROSITE" id="PS01124"/>
    </source>
</evidence>
<keyword evidence="1" id="KW-0805">Transcription regulation</keyword>
<dbReference type="Gene3D" id="1.10.10.60">
    <property type="entry name" value="Homeodomain-like"/>
    <property type="match status" value="2"/>
</dbReference>
<proteinExistence type="predicted"/>
<dbReference type="PRINTS" id="PR00032">
    <property type="entry name" value="HTHARAC"/>
</dbReference>
<organism evidence="5 6">
    <name type="scientific">Flavivirga algicola</name>
    <dbReference type="NCBI Taxonomy" id="2729136"/>
    <lineage>
        <taxon>Bacteria</taxon>
        <taxon>Pseudomonadati</taxon>
        <taxon>Bacteroidota</taxon>
        <taxon>Flavobacteriia</taxon>
        <taxon>Flavobacteriales</taxon>
        <taxon>Flavobacteriaceae</taxon>
        <taxon>Flavivirga</taxon>
    </lineage>
</organism>
<sequence length="351" mass="39876">MDSQKYFRSKNILHQEPNLCDKVSPKISSKKYNTCPTKQDLSTKASNVSKTPYLDEVFAEFDSDYLERAPIQTISVLSYFATSLFENNNADDVLWDIVENCIAHLQLEDCVIYMLDKDKQYLIQKAAFGNKNNGEKKIVSPIKIKIGEGIVGHVVKSGKYQYVKDVALHPKYIVDDANRKSELSVPIYIGDEIIGVLDSEHSEKGFFTDDHIFLFHLIAKLTEKKLKQIYNNSNVCNINHDNIYFKELELLMKEGKIYRDPNLGLSSVAQKLKISSNYLSQLVNKLTGQNFADYINTFRVEEVKLKLTNANFANYTVVGIGLESGFNSKSTFYSAFKKITGISPSTYRKAC</sequence>
<dbReference type="SMART" id="SM00342">
    <property type="entry name" value="HTH_ARAC"/>
    <property type="match status" value="1"/>
</dbReference>
<evidence type="ECO:0000256" key="2">
    <source>
        <dbReference type="ARBA" id="ARBA00023125"/>
    </source>
</evidence>
<dbReference type="Gene3D" id="3.30.450.40">
    <property type="match status" value="1"/>
</dbReference>
<dbReference type="InterPro" id="IPR018060">
    <property type="entry name" value="HTH_AraC"/>
</dbReference>
<dbReference type="InterPro" id="IPR020449">
    <property type="entry name" value="Tscrpt_reg_AraC-type_HTH"/>
</dbReference>
<accession>A0ABX1RZW1</accession>
<evidence type="ECO:0000256" key="3">
    <source>
        <dbReference type="ARBA" id="ARBA00023163"/>
    </source>
</evidence>
<dbReference type="EMBL" id="JABBHF010000010">
    <property type="protein sequence ID" value="NMH89145.1"/>
    <property type="molecule type" value="Genomic_DNA"/>
</dbReference>
<evidence type="ECO:0000256" key="1">
    <source>
        <dbReference type="ARBA" id="ARBA00023015"/>
    </source>
</evidence>
<dbReference type="PROSITE" id="PS00041">
    <property type="entry name" value="HTH_ARAC_FAMILY_1"/>
    <property type="match status" value="1"/>
</dbReference>
<dbReference type="InterPro" id="IPR003018">
    <property type="entry name" value="GAF"/>
</dbReference>
<keyword evidence="6" id="KW-1185">Reference proteome</keyword>
<feature type="domain" description="HTH araC/xylS-type" evidence="4">
    <location>
        <begin position="246"/>
        <end position="350"/>
    </location>
</feature>
<dbReference type="SUPFAM" id="SSF46689">
    <property type="entry name" value="Homeodomain-like"/>
    <property type="match status" value="1"/>
</dbReference>
<evidence type="ECO:0000313" key="5">
    <source>
        <dbReference type="EMBL" id="NMH89145.1"/>
    </source>
</evidence>
<gene>
    <name evidence="5" type="ORF">HHX25_16660</name>
</gene>
<dbReference type="SMART" id="SM00065">
    <property type="entry name" value="GAF"/>
    <property type="match status" value="1"/>
</dbReference>
<dbReference type="SUPFAM" id="SSF55781">
    <property type="entry name" value="GAF domain-like"/>
    <property type="match status" value="1"/>
</dbReference>